<dbReference type="GO" id="GO:0033754">
    <property type="term" value="F:indoleamine 2,3-dioxygenase activity"/>
    <property type="evidence" value="ECO:0007669"/>
    <property type="project" value="UniProtKB-EC"/>
</dbReference>
<comment type="similarity">
    <text evidence="1 5">Belongs to the indoleamine 2,3-dioxygenase family.</text>
</comment>
<dbReference type="Pfam" id="PF01231">
    <property type="entry name" value="IDO"/>
    <property type="match status" value="1"/>
</dbReference>
<dbReference type="GO" id="GO:0034354">
    <property type="term" value="P:'de novo' NAD+ biosynthetic process from L-tryptophan"/>
    <property type="evidence" value="ECO:0007669"/>
    <property type="project" value="TreeGrafter"/>
</dbReference>
<keyword evidence="2 4" id="KW-0479">Metal-binding</keyword>
<evidence type="ECO:0000256" key="3">
    <source>
        <dbReference type="ARBA" id="ARBA00023004"/>
    </source>
</evidence>
<dbReference type="FunFam" id="1.20.58.480:FF:000004">
    <property type="entry name" value="Indoleamine 2,3-dioxygenase subfamily"/>
    <property type="match status" value="1"/>
</dbReference>
<evidence type="ECO:0000256" key="4">
    <source>
        <dbReference type="PIRSR" id="PIRSR600898-1"/>
    </source>
</evidence>
<dbReference type="Gene3D" id="1.20.58.480">
    <property type="match status" value="1"/>
</dbReference>
<accession>A0A6A6ILQ7</accession>
<dbReference type="EMBL" id="ML987193">
    <property type="protein sequence ID" value="KAF2251167.1"/>
    <property type="molecule type" value="Genomic_DNA"/>
</dbReference>
<dbReference type="GO" id="GO:0020037">
    <property type="term" value="F:heme binding"/>
    <property type="evidence" value="ECO:0007669"/>
    <property type="project" value="UniProtKB-UniRule"/>
</dbReference>
<keyword evidence="5 7" id="KW-0223">Dioxygenase</keyword>
<evidence type="ECO:0000313" key="8">
    <source>
        <dbReference type="Proteomes" id="UP000800094"/>
    </source>
</evidence>
<feature type="binding site" description="proximal binding residue" evidence="4">
    <location>
        <position position="363"/>
    </location>
    <ligand>
        <name>heme b</name>
        <dbReference type="ChEBI" id="CHEBI:60344"/>
    </ligand>
    <ligandPart>
        <name>Fe</name>
        <dbReference type="ChEBI" id="CHEBI:18248"/>
    </ligandPart>
</feature>
<dbReference type="OrthoDB" id="540174at2759"/>
<keyword evidence="5" id="KW-0560">Oxidoreductase</keyword>
<dbReference type="GO" id="GO:0046872">
    <property type="term" value="F:metal ion binding"/>
    <property type="evidence" value="ECO:0007669"/>
    <property type="project" value="UniProtKB-UniRule"/>
</dbReference>
<dbReference type="AlphaFoldDB" id="A0A6A6ILQ7"/>
<dbReference type="PANTHER" id="PTHR28657:SF5">
    <property type="entry name" value="INDOLEAMINE 2,3-DIOXYGENASE"/>
    <property type="match status" value="1"/>
</dbReference>
<dbReference type="PANTHER" id="PTHR28657">
    <property type="entry name" value="INDOLEAMINE 2,3-DIOXYGENASE"/>
    <property type="match status" value="1"/>
</dbReference>
<dbReference type="Proteomes" id="UP000800094">
    <property type="component" value="Unassembled WGS sequence"/>
</dbReference>
<name>A0A6A6ILQ7_9PLEO</name>
<dbReference type="InterPro" id="IPR000898">
    <property type="entry name" value="Indolamine_dOase"/>
</dbReference>
<keyword evidence="3 4" id="KW-0408">Iron</keyword>
<evidence type="ECO:0000256" key="1">
    <source>
        <dbReference type="ARBA" id="ARBA00007119"/>
    </source>
</evidence>
<evidence type="ECO:0000313" key="7">
    <source>
        <dbReference type="EMBL" id="KAF2251167.1"/>
    </source>
</evidence>
<dbReference type="RefSeq" id="XP_033686171.1">
    <property type="nucleotide sequence ID" value="XM_033821469.1"/>
</dbReference>
<dbReference type="EC" id="1.13.11.52" evidence="5"/>
<comment type="catalytic activity">
    <reaction evidence="5">
        <text>L-tryptophan + O2 = N-formyl-L-kynurenine</text>
        <dbReference type="Rhea" id="RHEA:24536"/>
        <dbReference type="ChEBI" id="CHEBI:15379"/>
        <dbReference type="ChEBI" id="CHEBI:57912"/>
        <dbReference type="ChEBI" id="CHEBI:58629"/>
    </reaction>
</comment>
<evidence type="ECO:0000256" key="5">
    <source>
        <dbReference type="RuleBase" id="RU369119"/>
    </source>
</evidence>
<gene>
    <name evidence="7" type="ORF">BU26DRAFT_277174</name>
</gene>
<dbReference type="GeneID" id="54574799"/>
<dbReference type="PROSITE" id="PS00876">
    <property type="entry name" value="IDO_1"/>
    <property type="match status" value="1"/>
</dbReference>
<feature type="region of interest" description="Disordered" evidence="6">
    <location>
        <begin position="285"/>
        <end position="305"/>
    </location>
</feature>
<evidence type="ECO:0000256" key="2">
    <source>
        <dbReference type="ARBA" id="ARBA00022723"/>
    </source>
</evidence>
<sequence length="489" mass="54272">MLPPLPRLSDYDISPQNGFLPAEIPLEILPDPYYQPWETIARNFQSLILSKRLRRIVDALPVLSTDLLLTEAEWRRAYSILGFIAHAYVWGGDRPADIVPPPVSIPFLQTCRHLELPSVATYAGVCLWNWRPMFTGEPIDSLDNLSTHMTFTGSLDESWFYLISVAIEARAGPIVPMMIEAIAAARRGDSSTVVQCLRSFAERLDELGGLLERMYESCDPHVFYHRIRPFLAGGKNMADAGLPNGVMFDDGTGTQPYVQFSGGSNAQSSIIQFFDIILGIEHRPTGEGRSDHSDSEGGPAPSPMHNFILEMRRYMPGAHRRFLEHVESVANIREYVAARRNDRALVTAFDACLAMLRAFRDKHIQMVSRYIIVKSRESRSHSRSLSPKQASAHRVNIANSLQRGNSKKLRGTGGTALIPFLKQARDETGEPAIDAWARRLLNNGPAAISFGDGVARLGKMSESLDGEVEIVGLAGTWSVDDSEGGICHW</sequence>
<keyword evidence="8" id="KW-1185">Reference proteome</keyword>
<dbReference type="GO" id="GO:0019441">
    <property type="term" value="P:L-tryptophan catabolic process to kynurenine"/>
    <property type="evidence" value="ECO:0007669"/>
    <property type="project" value="UniProtKB-UniRule"/>
</dbReference>
<reference evidence="7" key="1">
    <citation type="journal article" date="2020" name="Stud. Mycol.">
        <title>101 Dothideomycetes genomes: a test case for predicting lifestyles and emergence of pathogens.</title>
        <authorList>
            <person name="Haridas S."/>
            <person name="Albert R."/>
            <person name="Binder M."/>
            <person name="Bloem J."/>
            <person name="Labutti K."/>
            <person name="Salamov A."/>
            <person name="Andreopoulos B."/>
            <person name="Baker S."/>
            <person name="Barry K."/>
            <person name="Bills G."/>
            <person name="Bluhm B."/>
            <person name="Cannon C."/>
            <person name="Castanera R."/>
            <person name="Culley D."/>
            <person name="Daum C."/>
            <person name="Ezra D."/>
            <person name="Gonzalez J."/>
            <person name="Henrissat B."/>
            <person name="Kuo A."/>
            <person name="Liang C."/>
            <person name="Lipzen A."/>
            <person name="Lutzoni F."/>
            <person name="Magnuson J."/>
            <person name="Mondo S."/>
            <person name="Nolan M."/>
            <person name="Ohm R."/>
            <person name="Pangilinan J."/>
            <person name="Park H.-J."/>
            <person name="Ramirez L."/>
            <person name="Alfaro M."/>
            <person name="Sun H."/>
            <person name="Tritt A."/>
            <person name="Yoshinaga Y."/>
            <person name="Zwiers L.-H."/>
            <person name="Turgeon B."/>
            <person name="Goodwin S."/>
            <person name="Spatafora J."/>
            <person name="Crous P."/>
            <person name="Grigoriev I."/>
        </authorList>
    </citation>
    <scope>NUCLEOTIDE SEQUENCE</scope>
    <source>
        <strain evidence="7">CBS 122368</strain>
    </source>
</reference>
<dbReference type="GO" id="GO:0005737">
    <property type="term" value="C:cytoplasm"/>
    <property type="evidence" value="ECO:0007669"/>
    <property type="project" value="TreeGrafter"/>
</dbReference>
<organism evidence="7 8">
    <name type="scientific">Trematosphaeria pertusa</name>
    <dbReference type="NCBI Taxonomy" id="390896"/>
    <lineage>
        <taxon>Eukaryota</taxon>
        <taxon>Fungi</taxon>
        <taxon>Dikarya</taxon>
        <taxon>Ascomycota</taxon>
        <taxon>Pezizomycotina</taxon>
        <taxon>Dothideomycetes</taxon>
        <taxon>Pleosporomycetidae</taxon>
        <taxon>Pleosporales</taxon>
        <taxon>Massarineae</taxon>
        <taxon>Trematosphaeriaceae</taxon>
        <taxon>Trematosphaeria</taxon>
    </lineage>
</organism>
<evidence type="ECO:0000256" key="6">
    <source>
        <dbReference type="SAM" id="MobiDB-lite"/>
    </source>
</evidence>
<protein>
    <recommendedName>
        <fullName evidence="5">Indoleamine 2,3-dioxygenase</fullName>
        <ecNumber evidence="5">1.13.11.52</ecNumber>
    </recommendedName>
</protein>
<dbReference type="SUPFAM" id="SSF140959">
    <property type="entry name" value="Indolic compounds 2,3-dioxygenase-like"/>
    <property type="match status" value="1"/>
</dbReference>
<dbReference type="InterPro" id="IPR037217">
    <property type="entry name" value="Trp/Indoleamine_2_3_dOase-like"/>
</dbReference>
<proteinExistence type="inferred from homology"/>
<keyword evidence="4 5" id="KW-0349">Heme</keyword>
<comment type="function">
    <text evidence="5">Produces N-formyl-kynurenine through the oxidation of tryptophan.</text>
</comment>
<feature type="compositionally biased region" description="Basic and acidic residues" evidence="6">
    <location>
        <begin position="285"/>
        <end position="295"/>
    </location>
</feature>